<comment type="subcellular location">
    <subcellularLocation>
        <location evidence="2">Endoplasmic reticulum</location>
    </subcellularLocation>
    <subcellularLocation>
        <location evidence="3">Membrane</location>
    </subcellularLocation>
    <subcellularLocation>
        <location evidence="1">Mitochondrion</location>
    </subcellularLocation>
</comment>
<evidence type="ECO:0000256" key="1">
    <source>
        <dbReference type="ARBA" id="ARBA00004173"/>
    </source>
</evidence>
<evidence type="ECO:0000256" key="7">
    <source>
        <dbReference type="SAM" id="MobiDB-lite"/>
    </source>
</evidence>
<dbReference type="Gene3D" id="3.40.50.1820">
    <property type="entry name" value="alpha/beta hydrolase"/>
    <property type="match status" value="1"/>
</dbReference>
<dbReference type="GO" id="GO:0005783">
    <property type="term" value="C:endoplasmic reticulum"/>
    <property type="evidence" value="ECO:0007669"/>
    <property type="project" value="UniProtKB-SubCell"/>
</dbReference>
<keyword evidence="6" id="KW-0472">Membrane</keyword>
<dbReference type="InterPro" id="IPR019734">
    <property type="entry name" value="TPR_rpt"/>
</dbReference>
<dbReference type="InterPro" id="IPR029058">
    <property type="entry name" value="AB_hydrolase_fold"/>
</dbReference>
<dbReference type="SMART" id="SM00028">
    <property type="entry name" value="TPR"/>
    <property type="match status" value="2"/>
</dbReference>
<evidence type="ECO:0000256" key="2">
    <source>
        <dbReference type="ARBA" id="ARBA00004240"/>
    </source>
</evidence>
<gene>
    <name evidence="8" type="ORF">DDE83_001332</name>
</gene>
<dbReference type="InterPro" id="IPR011990">
    <property type="entry name" value="TPR-like_helical_dom_sf"/>
</dbReference>
<feature type="region of interest" description="Disordered" evidence="7">
    <location>
        <begin position="1101"/>
        <end position="1126"/>
    </location>
</feature>
<dbReference type="GO" id="GO:0005739">
    <property type="term" value="C:mitochondrion"/>
    <property type="evidence" value="ECO:0007669"/>
    <property type="project" value="UniProtKB-SubCell"/>
</dbReference>
<dbReference type="InterPro" id="IPR027417">
    <property type="entry name" value="P-loop_NTPase"/>
</dbReference>
<dbReference type="STRING" id="183478.A0A364NDA4"/>
<dbReference type="AlphaFoldDB" id="A0A364NDA4"/>
<organism evidence="8 9">
    <name type="scientific">Stemphylium lycopersici</name>
    <name type="common">Tomato gray leaf spot disease fungus</name>
    <name type="synonym">Thyrospora lycopersici</name>
    <dbReference type="NCBI Taxonomy" id="183478"/>
    <lineage>
        <taxon>Eukaryota</taxon>
        <taxon>Fungi</taxon>
        <taxon>Dikarya</taxon>
        <taxon>Ascomycota</taxon>
        <taxon>Pezizomycotina</taxon>
        <taxon>Dothideomycetes</taxon>
        <taxon>Pleosporomycetidae</taxon>
        <taxon>Pleosporales</taxon>
        <taxon>Pleosporineae</taxon>
        <taxon>Pleosporaceae</taxon>
        <taxon>Stemphylium</taxon>
    </lineage>
</organism>
<dbReference type="SUPFAM" id="SSF53474">
    <property type="entry name" value="alpha/beta-Hydrolases"/>
    <property type="match status" value="1"/>
</dbReference>
<dbReference type="InterPro" id="IPR052374">
    <property type="entry name" value="SERAC1"/>
</dbReference>
<name>A0A364NDA4_STELY</name>
<comment type="caution">
    <text evidence="8">The sequence shown here is derived from an EMBL/GenBank/DDBJ whole genome shotgun (WGS) entry which is preliminary data.</text>
</comment>
<accession>A0A364NDA4</accession>
<dbReference type="Gene3D" id="3.40.50.300">
    <property type="entry name" value="P-loop containing nucleotide triphosphate hydrolases"/>
    <property type="match status" value="1"/>
</dbReference>
<feature type="compositionally biased region" description="Polar residues" evidence="7">
    <location>
        <begin position="1104"/>
        <end position="1126"/>
    </location>
</feature>
<evidence type="ECO:0000313" key="9">
    <source>
        <dbReference type="Proteomes" id="UP000249619"/>
    </source>
</evidence>
<evidence type="ECO:0000256" key="5">
    <source>
        <dbReference type="ARBA" id="ARBA00023128"/>
    </source>
</evidence>
<dbReference type="PANTHER" id="PTHR48182">
    <property type="entry name" value="PROTEIN SERAC1"/>
    <property type="match status" value="1"/>
</dbReference>
<dbReference type="Pfam" id="PF13424">
    <property type="entry name" value="TPR_12"/>
    <property type="match status" value="2"/>
</dbReference>
<dbReference type="GO" id="GO:0016020">
    <property type="term" value="C:membrane"/>
    <property type="evidence" value="ECO:0007669"/>
    <property type="project" value="UniProtKB-SubCell"/>
</dbReference>
<dbReference type="Gene3D" id="1.25.40.10">
    <property type="entry name" value="Tetratricopeptide repeat domain"/>
    <property type="match status" value="3"/>
</dbReference>
<protein>
    <submittedName>
        <fullName evidence="8">TPR-like protein</fullName>
    </submittedName>
</protein>
<dbReference type="SUPFAM" id="SSF48452">
    <property type="entry name" value="TPR-like"/>
    <property type="match status" value="2"/>
</dbReference>
<evidence type="ECO:0000313" key="8">
    <source>
        <dbReference type="EMBL" id="RAR15298.1"/>
    </source>
</evidence>
<dbReference type="EMBL" id="QGDH01000013">
    <property type="protein sequence ID" value="RAR15298.1"/>
    <property type="molecule type" value="Genomic_DNA"/>
</dbReference>
<keyword evidence="5" id="KW-0496">Mitochondrion</keyword>
<evidence type="ECO:0000256" key="6">
    <source>
        <dbReference type="ARBA" id="ARBA00023136"/>
    </source>
</evidence>
<dbReference type="PANTHER" id="PTHR48182:SF2">
    <property type="entry name" value="PROTEIN SERAC1"/>
    <property type="match status" value="1"/>
</dbReference>
<keyword evidence="9" id="KW-1185">Reference proteome</keyword>
<evidence type="ECO:0000256" key="4">
    <source>
        <dbReference type="ARBA" id="ARBA00022824"/>
    </source>
</evidence>
<evidence type="ECO:0000256" key="3">
    <source>
        <dbReference type="ARBA" id="ARBA00004370"/>
    </source>
</evidence>
<keyword evidence="4" id="KW-0256">Endoplasmic reticulum</keyword>
<dbReference type="GO" id="GO:0043531">
    <property type="term" value="F:ADP binding"/>
    <property type="evidence" value="ECO:0007669"/>
    <property type="project" value="InterPro"/>
</dbReference>
<proteinExistence type="predicted"/>
<dbReference type="Proteomes" id="UP000249619">
    <property type="component" value="Unassembled WGS sequence"/>
</dbReference>
<sequence length="1142" mass="130306">MVLSHWPPINAKTRSGKVRFAQIGWSPYAFCVMAIIEIAESALPSPQNAKATVDIVAVHGLDEDGHQTWTDTISRILWLRDLLPQRLHHFRALIYNYKAETFTSPGIGSTNSTLAYANNLVAELCADRQLCNAFDRPIVFICHGFGGLLVKRALSYSSSREGKAVEHLRSIYTCTYGILFLATPHNGFNKTGLLSQSSHAQGPSHFTLSLLKGSEMLNEVNEQFAPLMKHFAIYNFWEEVETQNGHITSFIVDYDSAAPPAWDNVERCGITATHSEMTKFASHADRRFQPVLEALSRYIRQAPALIASRWRTNIEVLHQKRQHEVDELLRPRGQPFQVDTCPEHNEWCLIPRKSSSYFTGRQKHTINVKKMFGTVEKRTNYGMPKVLVIYGLGGSGKTQFCLKYAEDNKQRYWAVFWVDASSQENVESGFAFIGAQVGRGSTMASALHWLSHCKQPWLLILDNADDLDMDLSSCYPSEGNGHIIVTTRNPNAIEYATVGHLRFCGMEPEEAISLLLKAAYPDPHHQSQPAGSKKWQLAQGIAIELGYLPLAIAHAGATIRRNIYTLERYLKYYLSQRKSTLSYTRLKSVDEINIIATWEIPFRKIATRESVEHKDAVDLMHTFAFMHHETIPERIFQRSWDNLRSATSAVVEPPDILQSVWSEGVQARFRRAISVLCDHSIVEYESSKGLCTMHPVLRKTETLESASEIERFAWVYAEQGQWKTARQLQESVIRARRRILGKRHTDTIRAQRSYAQTLWNLFEIKAAIDVQRQILDALRWHRQSVHEWLVWPIWKPIHVPYCLALNDITLTLWLAGERRISKMTGERAVDGLKIRLGPEDPQTLSAMFNLARTYFHLGEVHKSRELLVWVLRLQKRFFGMSHPETLMTRNELGMLLCASKRHLFAAQRLVENVLKARQKILGEEHAYTLWSVNDLSKIHIALGRPEKAVAILESILPVVKRTLGDDHVGAAMTQSNLAKAYFASGRWKEAEELVQRLLARIPPDHPDWIHNMYGYAHVKFKLGKIKEAEGYCVEIMDRATRIKGLFLLRDDPGILSTAELLGSIYHSQGRETELMDLQRKFPTIELGEDDDDRFDPYAVRRASDQSPHSHQSVAATAQRQTKSSSWLEIHEPFPKPVVRRTF</sequence>
<dbReference type="Pfam" id="PF13374">
    <property type="entry name" value="TPR_10"/>
    <property type="match status" value="2"/>
</dbReference>
<dbReference type="SUPFAM" id="SSF52540">
    <property type="entry name" value="P-loop containing nucleoside triphosphate hydrolases"/>
    <property type="match status" value="1"/>
</dbReference>
<reference evidence="9" key="1">
    <citation type="submission" date="2018-05" db="EMBL/GenBank/DDBJ databases">
        <title>Draft genome sequence of Stemphylium lycopersici strain CIDEFI 213.</title>
        <authorList>
            <person name="Medina R."/>
            <person name="Franco M.E.E."/>
            <person name="Lucentini C.G."/>
            <person name="Saparrat M.C.N."/>
            <person name="Balatti P.A."/>
        </authorList>
    </citation>
    <scope>NUCLEOTIDE SEQUENCE [LARGE SCALE GENOMIC DNA]</scope>
    <source>
        <strain evidence="9">CIDEFI 213</strain>
    </source>
</reference>